<organism evidence="2 3">
    <name type="scientific">Clostridium perfringens E str. JGS1987</name>
    <dbReference type="NCBI Taxonomy" id="451755"/>
    <lineage>
        <taxon>Bacteria</taxon>
        <taxon>Bacillati</taxon>
        <taxon>Bacillota</taxon>
        <taxon>Clostridia</taxon>
        <taxon>Eubacteriales</taxon>
        <taxon>Clostridiaceae</taxon>
        <taxon>Clostridium</taxon>
    </lineage>
</organism>
<protein>
    <submittedName>
        <fullName evidence="2">Uncharacterized protein</fullName>
    </submittedName>
</protein>
<dbReference type="Proteomes" id="UP000005337">
    <property type="component" value="Unassembled WGS sequence"/>
</dbReference>
<accession>B1BY54</accession>
<keyword evidence="1" id="KW-0175">Coiled coil</keyword>
<feature type="coiled-coil region" evidence="1">
    <location>
        <begin position="28"/>
        <end position="62"/>
    </location>
</feature>
<dbReference type="AlphaFoldDB" id="B1BY54"/>
<gene>
    <name evidence="2" type="ORF">AC3_A0389</name>
</gene>
<evidence type="ECO:0000313" key="2">
    <source>
        <dbReference type="EMBL" id="EDT13373.1"/>
    </source>
</evidence>
<dbReference type="EMBL" id="ABDW01000058">
    <property type="protein sequence ID" value="EDT13373.1"/>
    <property type="molecule type" value="Genomic_DNA"/>
</dbReference>
<comment type="caution">
    <text evidence="2">The sequence shown here is derived from an EMBL/GenBank/DDBJ whole genome shotgun (WGS) entry which is preliminary data.</text>
</comment>
<name>B1BY54_CLOPF</name>
<sequence length="267" mass="30510">MSTKEFKIMDKQELKAIYESKIYSERDVQDKIREYIDAEDNAKQLVAKLENGERLLENERLALLYNFTFNSDLINKCTNKNVNYGTVYVKGINEKGEYTTLREESLLSNNNERILVENVPRIEVIECGKSFFSQAIESEVRVKVLKKLIEILDSSTLEVSKTNNRADDLVKAIDKLGDKHKKFTIVVNTKDYINLSNSINDLSKFEIILDDSVKNMYVANLKVVIINYVLGKLDFDLEVKKGCYNIGCTIFNLSGCIADETGICKIV</sequence>
<dbReference type="RefSeq" id="WP_003466592.1">
    <property type="nucleotide sequence ID" value="NZ_ABDW01000058.1"/>
</dbReference>
<evidence type="ECO:0000313" key="3">
    <source>
        <dbReference type="Proteomes" id="UP000005337"/>
    </source>
</evidence>
<evidence type="ECO:0000256" key="1">
    <source>
        <dbReference type="SAM" id="Coils"/>
    </source>
</evidence>
<proteinExistence type="predicted"/>
<reference evidence="2 3" key="1">
    <citation type="submission" date="2007-07" db="EMBL/GenBank/DDBJ databases">
        <title>Annotation of Clostridium perfringens E str. JGS1987.</title>
        <authorList>
            <person name="Paulsen I."/>
            <person name="Sebastian Y."/>
        </authorList>
    </citation>
    <scope>NUCLEOTIDE SEQUENCE [LARGE SCALE GENOMIC DNA]</scope>
    <source>
        <strain evidence="3">E str. JGS1987</strain>
    </source>
</reference>